<accession>A0A9W8B055</accession>
<feature type="domain" description="SPIN90/Ldb17 leucine-rich" evidence="2">
    <location>
        <begin position="285"/>
        <end position="391"/>
    </location>
</feature>
<dbReference type="EMBL" id="JANBQB010000304">
    <property type="protein sequence ID" value="KAJ1978017.1"/>
    <property type="molecule type" value="Genomic_DNA"/>
</dbReference>
<dbReference type="PANTHER" id="PTHR13357:SF1">
    <property type="entry name" value="NCK-INTERACTING PROTEIN WITH SH3 DOMAIN"/>
    <property type="match status" value="1"/>
</dbReference>
<protein>
    <submittedName>
        <fullName evidence="3">Pre-rRNA processing</fullName>
    </submittedName>
</protein>
<name>A0A9W8B055_9FUNG</name>
<dbReference type="GO" id="GO:0030479">
    <property type="term" value="C:actin cortical patch"/>
    <property type="evidence" value="ECO:0007669"/>
    <property type="project" value="TreeGrafter"/>
</dbReference>
<dbReference type="GO" id="GO:0071933">
    <property type="term" value="F:Arp2/3 complex binding"/>
    <property type="evidence" value="ECO:0007669"/>
    <property type="project" value="TreeGrafter"/>
</dbReference>
<reference evidence="3" key="1">
    <citation type="submission" date="2022-07" db="EMBL/GenBank/DDBJ databases">
        <title>Phylogenomic reconstructions and comparative analyses of Kickxellomycotina fungi.</title>
        <authorList>
            <person name="Reynolds N.K."/>
            <person name="Stajich J.E."/>
            <person name="Barry K."/>
            <person name="Grigoriev I.V."/>
            <person name="Crous P."/>
            <person name="Smith M.E."/>
        </authorList>
    </citation>
    <scope>NUCLEOTIDE SEQUENCE</scope>
    <source>
        <strain evidence="3">RSA 567</strain>
    </source>
</reference>
<dbReference type="AlphaFoldDB" id="A0A9W8B055"/>
<dbReference type="GO" id="GO:0006897">
    <property type="term" value="P:endocytosis"/>
    <property type="evidence" value="ECO:0007669"/>
    <property type="project" value="TreeGrafter"/>
</dbReference>
<dbReference type="PANTHER" id="PTHR13357">
    <property type="entry name" value="SH3 ADAPTER PROTEIN SPIN90 NCK INTERACTING PROTEIN WITH SH3 DOMAIN"/>
    <property type="match status" value="1"/>
</dbReference>
<organism evidence="3 4">
    <name type="scientific">Dimargaris verticillata</name>
    <dbReference type="NCBI Taxonomy" id="2761393"/>
    <lineage>
        <taxon>Eukaryota</taxon>
        <taxon>Fungi</taxon>
        <taxon>Fungi incertae sedis</taxon>
        <taxon>Zoopagomycota</taxon>
        <taxon>Kickxellomycotina</taxon>
        <taxon>Dimargaritomycetes</taxon>
        <taxon>Dimargaritales</taxon>
        <taxon>Dimargaritaceae</taxon>
        <taxon>Dimargaris</taxon>
    </lineage>
</organism>
<dbReference type="GO" id="GO:0000147">
    <property type="term" value="P:actin cortical patch assembly"/>
    <property type="evidence" value="ECO:0007669"/>
    <property type="project" value="TreeGrafter"/>
</dbReference>
<evidence type="ECO:0000313" key="3">
    <source>
        <dbReference type="EMBL" id="KAJ1978017.1"/>
    </source>
</evidence>
<sequence length="433" mass="48585">MAADLTRKVSRRLERRYSVRSVSESFGKVEAAINKTPTAVDDPQKALDSWVHNMDLQFTQSGGFFSPDCPHAYLNMLESPFFEYHRPSILKYMLAFSQQKITRRMAWIVHLLALGAVSLYDRLLTLLVQHSIVTRLKTYITRDYDINLKFPALVLLTDICCQEVLPAADFAVLNESFVAYLLYMIEKTRYSHEQCNEAASKLVLAIHKQGTLRLFDAAGTDDANGTTRHHSNGVMSPKTLHVPALQRASARSQSTTMLSPLPGSPAMTQRSVSTSGHTSPEAAPSLRVIHTICRERDNCMTFAENLIFILNREVDPDTTLLVLDFIHTIVTTPGSYTLFFTNDLCVLIDVIIRELHNLPPDADVLRLAYLRLVAPIILNTQYCQTRHKAAHLATLLRTLTSQRSLAAASPALRRTIMQTVKLCEDPLAYGPLM</sequence>
<dbReference type="GO" id="GO:0051666">
    <property type="term" value="P:actin cortical patch localization"/>
    <property type="evidence" value="ECO:0007669"/>
    <property type="project" value="TreeGrafter"/>
</dbReference>
<dbReference type="OrthoDB" id="445362at2759"/>
<dbReference type="Pfam" id="PF09431">
    <property type="entry name" value="SPIN90_LRD"/>
    <property type="match status" value="1"/>
</dbReference>
<evidence type="ECO:0000313" key="4">
    <source>
        <dbReference type="Proteomes" id="UP001151582"/>
    </source>
</evidence>
<proteinExistence type="predicted"/>
<dbReference type="InterPro" id="IPR018556">
    <property type="entry name" value="SPIN90/Ldb17_LRD"/>
</dbReference>
<dbReference type="InterPro" id="IPR030125">
    <property type="entry name" value="SPIN90/Ldb17"/>
</dbReference>
<gene>
    <name evidence="3" type="primary">LDB17</name>
    <name evidence="3" type="ORF">H4R34_003355</name>
</gene>
<feature type="region of interest" description="Disordered" evidence="1">
    <location>
        <begin position="253"/>
        <end position="281"/>
    </location>
</feature>
<evidence type="ECO:0000256" key="1">
    <source>
        <dbReference type="SAM" id="MobiDB-lite"/>
    </source>
</evidence>
<dbReference type="Proteomes" id="UP001151582">
    <property type="component" value="Unassembled WGS sequence"/>
</dbReference>
<evidence type="ECO:0000259" key="2">
    <source>
        <dbReference type="Pfam" id="PF09431"/>
    </source>
</evidence>
<keyword evidence="4" id="KW-1185">Reference proteome</keyword>
<feature type="compositionally biased region" description="Polar residues" evidence="1">
    <location>
        <begin position="266"/>
        <end position="278"/>
    </location>
</feature>
<comment type="caution">
    <text evidence="3">The sequence shown here is derived from an EMBL/GenBank/DDBJ whole genome shotgun (WGS) entry which is preliminary data.</text>
</comment>